<dbReference type="SUPFAM" id="SSF48452">
    <property type="entry name" value="TPR-like"/>
    <property type="match status" value="1"/>
</dbReference>
<keyword evidence="1" id="KW-0677">Repeat</keyword>
<dbReference type="InterPro" id="IPR019734">
    <property type="entry name" value="TPR_rpt"/>
</dbReference>
<dbReference type="SMART" id="SM00028">
    <property type="entry name" value="TPR"/>
    <property type="match status" value="5"/>
</dbReference>
<feature type="repeat" description="TPR" evidence="3">
    <location>
        <begin position="64"/>
        <end position="97"/>
    </location>
</feature>
<dbReference type="PANTHER" id="PTHR12558">
    <property type="entry name" value="CELL DIVISION CYCLE 16,23,27"/>
    <property type="match status" value="1"/>
</dbReference>
<organism evidence="4 5">
    <name type="scientific">Bradyrhizobium erythrophlei</name>
    <dbReference type="NCBI Taxonomy" id="1437360"/>
    <lineage>
        <taxon>Bacteria</taxon>
        <taxon>Pseudomonadati</taxon>
        <taxon>Pseudomonadota</taxon>
        <taxon>Alphaproteobacteria</taxon>
        <taxon>Hyphomicrobiales</taxon>
        <taxon>Nitrobacteraceae</taxon>
        <taxon>Bradyrhizobium</taxon>
    </lineage>
</organism>
<dbReference type="PROSITE" id="PS50005">
    <property type="entry name" value="TPR"/>
    <property type="match status" value="3"/>
</dbReference>
<dbReference type="Proteomes" id="UP000189796">
    <property type="component" value="Chromosome I"/>
</dbReference>
<dbReference type="SUPFAM" id="SSF56059">
    <property type="entry name" value="Glutathione synthetase ATP-binding domain-like"/>
    <property type="match status" value="1"/>
</dbReference>
<feature type="repeat" description="TPR" evidence="3">
    <location>
        <begin position="166"/>
        <end position="199"/>
    </location>
</feature>
<dbReference type="Pfam" id="PF07719">
    <property type="entry name" value="TPR_2"/>
    <property type="match status" value="1"/>
</dbReference>
<gene>
    <name evidence="4" type="ORF">SAMN05443248_6161</name>
</gene>
<protein>
    <submittedName>
        <fullName evidence="4">Tetratricopeptide repeat-containing protein</fullName>
    </submittedName>
</protein>
<dbReference type="Gene3D" id="1.25.40.10">
    <property type="entry name" value="Tetratricopeptide repeat domain"/>
    <property type="match status" value="1"/>
</dbReference>
<sequence>MTAAAPATSPGETDIAGSFIAQQLRVGLECSAAGRLEEAIAAYQRGLAAVEKELPAETPIETISELHSRLGNACMVRGDLDLAAENYKAALRLAPHLTDCWCNLGNVQHKTGKPQDAVAFYLQALRLNPRHWPARTNLVQALMATRQYIMAKAILLELIDERPQDGQIRHQLGKTCFELNELDTAIECFQQAAVLNPADAESIYWIGGIKQTMGETEAAKAAYAAAARIQPLIRRPAVKSPADFRVLALYAPFAGNTPTEFLFKDCGYDIDTLALFASSECDSESLRQGVQVVVNLVSDADQADGLLPLVADLVSRLGKPTVNDPRKIQRTTRDNVAGLLGGIHGCRIPRVLRQNAGSDLSVATLRAALASPSFILVRPAGTHGGDDFEKIESPIELEAVVVQRPGTDRYFIEYVDYRSADGYFRKYRFIFVDGQILPYHLAIADNWKVHHENTDMADHQWMQQEETAFLNDPTTVFNSGHYQMLRAIQQRIDLEYFGIDCGLDPSGNLVVFEVNATMLVHEHNQKFPYKDPFVLRIKLAFDEMLRKLAIADVS</sequence>
<dbReference type="InterPro" id="IPR011990">
    <property type="entry name" value="TPR-like_helical_dom_sf"/>
</dbReference>
<dbReference type="RefSeq" id="WP_079604607.1">
    <property type="nucleotide sequence ID" value="NZ_LT670817.1"/>
</dbReference>
<dbReference type="EMBL" id="LT670817">
    <property type="protein sequence ID" value="SHH78432.1"/>
    <property type="molecule type" value="Genomic_DNA"/>
</dbReference>
<evidence type="ECO:0000256" key="2">
    <source>
        <dbReference type="ARBA" id="ARBA00022803"/>
    </source>
</evidence>
<name>A0A1M5VT54_9BRAD</name>
<accession>A0A1M5VT54</accession>
<dbReference type="OrthoDB" id="460582at2"/>
<feature type="repeat" description="TPR" evidence="3">
    <location>
        <begin position="98"/>
        <end position="131"/>
    </location>
</feature>
<keyword evidence="2 3" id="KW-0802">TPR repeat</keyword>
<dbReference type="PANTHER" id="PTHR12558:SF13">
    <property type="entry name" value="CELL DIVISION CYCLE PROTEIN 27 HOMOLOG"/>
    <property type="match status" value="1"/>
</dbReference>
<dbReference type="InterPro" id="IPR013105">
    <property type="entry name" value="TPR_2"/>
</dbReference>
<reference evidence="4 5" key="1">
    <citation type="submission" date="2016-11" db="EMBL/GenBank/DDBJ databases">
        <authorList>
            <person name="Jaros S."/>
            <person name="Januszkiewicz K."/>
            <person name="Wedrychowicz H."/>
        </authorList>
    </citation>
    <scope>NUCLEOTIDE SEQUENCE [LARGE SCALE GENOMIC DNA]</scope>
    <source>
        <strain evidence="4 5">GAS138</strain>
    </source>
</reference>
<proteinExistence type="predicted"/>
<dbReference type="AlphaFoldDB" id="A0A1M5VT54"/>
<dbReference type="Pfam" id="PF00515">
    <property type="entry name" value="TPR_1"/>
    <property type="match status" value="1"/>
</dbReference>
<evidence type="ECO:0000313" key="4">
    <source>
        <dbReference type="EMBL" id="SHH78432.1"/>
    </source>
</evidence>
<evidence type="ECO:0000256" key="1">
    <source>
        <dbReference type="ARBA" id="ARBA00022737"/>
    </source>
</evidence>
<evidence type="ECO:0000256" key="3">
    <source>
        <dbReference type="PROSITE-ProRule" id="PRU00339"/>
    </source>
</evidence>
<evidence type="ECO:0000313" key="5">
    <source>
        <dbReference type="Proteomes" id="UP000189796"/>
    </source>
</evidence>
<dbReference type="Pfam" id="PF13414">
    <property type="entry name" value="TPR_11"/>
    <property type="match status" value="1"/>
</dbReference>